<sequence>MKGRDGRPVIKTLIRVSDLNDVFGWTARDAHVRAIREAAPPFTEEQAAAIRKVFLDHIRERDAKRRGDGGPGAA</sequence>
<accession>A0A1G8PXQ8</accession>
<keyword evidence="2" id="KW-1185">Reference proteome</keyword>
<dbReference type="RefSeq" id="WP_072739652.1">
    <property type="nucleotide sequence ID" value="NZ_CP048813.1"/>
</dbReference>
<protein>
    <submittedName>
        <fullName evidence="1">Uncharacterized protein</fullName>
    </submittedName>
</protein>
<organism evidence="1 2">
    <name type="scientific">Rhodococcus triatomae</name>
    <dbReference type="NCBI Taxonomy" id="300028"/>
    <lineage>
        <taxon>Bacteria</taxon>
        <taxon>Bacillati</taxon>
        <taxon>Actinomycetota</taxon>
        <taxon>Actinomycetes</taxon>
        <taxon>Mycobacteriales</taxon>
        <taxon>Nocardiaceae</taxon>
        <taxon>Rhodococcus</taxon>
    </lineage>
</organism>
<evidence type="ECO:0000313" key="2">
    <source>
        <dbReference type="Proteomes" id="UP000183263"/>
    </source>
</evidence>
<reference evidence="1 2" key="1">
    <citation type="submission" date="2016-10" db="EMBL/GenBank/DDBJ databases">
        <authorList>
            <person name="de Groot N.N."/>
        </authorList>
    </citation>
    <scope>NUCLEOTIDE SEQUENCE [LARGE SCALE GENOMIC DNA]</scope>
    <source>
        <strain evidence="1 2">DSM 44892</strain>
    </source>
</reference>
<dbReference type="OrthoDB" id="4965259at2"/>
<dbReference type="EMBL" id="FNDN01000014">
    <property type="protein sequence ID" value="SDI97223.1"/>
    <property type="molecule type" value="Genomic_DNA"/>
</dbReference>
<name>A0A1G8PXQ8_9NOCA</name>
<dbReference type="AlphaFoldDB" id="A0A1G8PXQ8"/>
<dbReference type="Proteomes" id="UP000183263">
    <property type="component" value="Unassembled WGS sequence"/>
</dbReference>
<evidence type="ECO:0000313" key="1">
    <source>
        <dbReference type="EMBL" id="SDI97223.1"/>
    </source>
</evidence>
<gene>
    <name evidence="1" type="ORF">SAMN05444695_1149</name>
</gene>
<proteinExistence type="predicted"/>